<feature type="binding site" evidence="9">
    <location>
        <position position="440"/>
    </location>
    <ligand>
        <name>substrate</name>
    </ligand>
</feature>
<evidence type="ECO:0000313" key="13">
    <source>
        <dbReference type="EMBL" id="VTQ89013.1"/>
    </source>
</evidence>
<dbReference type="PIRSF" id="PIRSF005091">
    <property type="entry name" value="Mmb_sulf_HI1246"/>
    <property type="match status" value="1"/>
</dbReference>
<comment type="subcellular location">
    <subcellularLocation>
        <location evidence="1">Cell membrane</location>
        <topology evidence="1">Multi-pass membrane protein</topology>
    </subcellularLocation>
</comment>
<accession>A0A4U9RF50</accession>
<reference evidence="13 14" key="1">
    <citation type="submission" date="2019-05" db="EMBL/GenBank/DDBJ databases">
        <authorList>
            <consortium name="Pathogen Informatics"/>
        </authorList>
    </citation>
    <scope>NUCLEOTIDE SEQUENCE [LARGE SCALE GENOMIC DNA]</scope>
    <source>
        <strain evidence="13 14">NCTC503</strain>
    </source>
</reference>
<dbReference type="GO" id="GO:0005886">
    <property type="term" value="C:plasma membrane"/>
    <property type="evidence" value="ECO:0007669"/>
    <property type="project" value="UniProtKB-SubCell"/>
</dbReference>
<dbReference type="InterPro" id="IPR017850">
    <property type="entry name" value="Alkaline_phosphatase_core_sf"/>
</dbReference>
<sequence>MILNNLLSNNIKVPKTFSNIYREILSILKNKAFIYTFLAIIFKTILFFSIIVDDNASKVNFRIIFFSIPPILAYISFICIFLSSAYLFKGKLHLFSFVVLDMLLTIIIIGDLWYFRSNRSFLTFHMLKYTANLKNLSDSIFSMFRPVDLLFLIDIVILFLYFLKIKNIYNNYKRKLSGFLILTLLPTIYLIYAHYKVDVYKKSFTNQHIFYTAWAQNETMFNLAPIGYHIHDGYTYYKDSKKYELSTKEIDEINNWMKLKAELLPDNKYKSLFKGKNLIIIQVESLENFIINKKIDNSEITPNLNKLLKNSIYFKNIKEQTFNGTTSDGELLTNTSIFPVRRGSTFFRYPNNTYRSSLPELLEGLGYNTLAIHPDRGSYWNWLPSLSSIGFNKCIDSSYFNLDEKIGLGLSDGSFLKQLVPILKKQKEPFYNFSITLTSHAPFNIPEKYKTIVLPPNIKYSALGRYFQSINYTDKAIGYFVSNLDKSGILDNSVLVFYGDHEGPHRFFKDQIASMKDIPEWMRDNNSKVPLIIYSKGYKSEVIETHGGQVDILPTLSYLMGVDTKNYVYTSMGRNILNTKRNFVILPNGNIESTNLSKNEVEIFSKATKYSNKIIESNYFRKEH</sequence>
<gene>
    <name evidence="13" type="primary">ltaS1</name>
    <name evidence="13" type="ORF">NCTC503_01325</name>
</gene>
<keyword evidence="5 11" id="KW-0812">Transmembrane</keyword>
<evidence type="ECO:0000256" key="3">
    <source>
        <dbReference type="ARBA" id="ARBA00009983"/>
    </source>
</evidence>
<feature type="transmembrane region" description="Helical" evidence="11">
    <location>
        <begin position="32"/>
        <end position="51"/>
    </location>
</feature>
<feature type="transmembrane region" description="Helical" evidence="11">
    <location>
        <begin position="143"/>
        <end position="163"/>
    </location>
</feature>
<protein>
    <submittedName>
        <fullName evidence="13">Sulfatase</fullName>
    </submittedName>
</protein>
<feature type="transmembrane region" description="Helical" evidence="11">
    <location>
        <begin position="94"/>
        <end position="115"/>
    </location>
</feature>
<evidence type="ECO:0000256" key="4">
    <source>
        <dbReference type="ARBA" id="ARBA00022475"/>
    </source>
</evidence>
<evidence type="ECO:0000256" key="9">
    <source>
        <dbReference type="PIRSR" id="PIRSR005091-2"/>
    </source>
</evidence>
<keyword evidence="7 11" id="KW-0472">Membrane</keyword>
<feature type="binding site" evidence="10">
    <location>
        <position position="501"/>
    </location>
    <ligand>
        <name>Mn(2+)</name>
        <dbReference type="ChEBI" id="CHEBI:29035"/>
    </ligand>
</feature>
<keyword evidence="4" id="KW-1003">Cell membrane</keyword>
<dbReference type="CDD" id="cd16015">
    <property type="entry name" value="LTA_synthase"/>
    <property type="match status" value="1"/>
</dbReference>
<evidence type="ECO:0000256" key="6">
    <source>
        <dbReference type="ARBA" id="ARBA00022989"/>
    </source>
</evidence>
<organism evidence="13 14">
    <name type="scientific">Hathewaya histolytica</name>
    <name type="common">Clostridium histolyticum</name>
    <dbReference type="NCBI Taxonomy" id="1498"/>
    <lineage>
        <taxon>Bacteria</taxon>
        <taxon>Bacillati</taxon>
        <taxon>Bacillota</taxon>
        <taxon>Clostridia</taxon>
        <taxon>Eubacteriales</taxon>
        <taxon>Clostridiaceae</taxon>
        <taxon>Hathewaya</taxon>
    </lineage>
</organism>
<dbReference type="AlphaFoldDB" id="A0A4U9RF50"/>
<name>A0A4U9RF50_HATHI</name>
<feature type="binding site" evidence="10">
    <location>
        <position position="500"/>
    </location>
    <ligand>
        <name>Mn(2+)</name>
        <dbReference type="ChEBI" id="CHEBI:29035"/>
    </ligand>
</feature>
<evidence type="ECO:0000256" key="11">
    <source>
        <dbReference type="SAM" id="Phobius"/>
    </source>
</evidence>
<dbReference type="InterPro" id="IPR012160">
    <property type="entry name" value="LtaS-like"/>
</dbReference>
<evidence type="ECO:0000259" key="12">
    <source>
        <dbReference type="Pfam" id="PF00884"/>
    </source>
</evidence>
<dbReference type="PANTHER" id="PTHR47371">
    <property type="entry name" value="LIPOTEICHOIC ACID SYNTHASE"/>
    <property type="match status" value="1"/>
</dbReference>
<feature type="active site" evidence="8">
    <location>
        <position position="326"/>
    </location>
</feature>
<keyword evidence="9" id="KW-0464">Manganese</keyword>
<feature type="binding site" evidence="10">
    <location>
        <position position="284"/>
    </location>
    <ligand>
        <name>Mn(2+)</name>
        <dbReference type="ChEBI" id="CHEBI:29035"/>
    </ligand>
</feature>
<dbReference type="EMBL" id="LR590481">
    <property type="protein sequence ID" value="VTQ89013.1"/>
    <property type="molecule type" value="Genomic_DNA"/>
</dbReference>
<dbReference type="KEGG" id="hhw:NCTC503_01325"/>
<evidence type="ECO:0000313" key="14">
    <source>
        <dbReference type="Proteomes" id="UP000308489"/>
    </source>
</evidence>
<dbReference type="Pfam" id="PF00884">
    <property type="entry name" value="Sulfatase"/>
    <property type="match status" value="1"/>
</dbReference>
<dbReference type="Gene3D" id="3.40.720.10">
    <property type="entry name" value="Alkaline Phosphatase, subunit A"/>
    <property type="match status" value="1"/>
</dbReference>
<evidence type="ECO:0000256" key="7">
    <source>
        <dbReference type="ARBA" id="ARBA00023136"/>
    </source>
</evidence>
<evidence type="ECO:0000256" key="5">
    <source>
        <dbReference type="ARBA" id="ARBA00022692"/>
    </source>
</evidence>
<feature type="transmembrane region" description="Helical" evidence="11">
    <location>
        <begin position="63"/>
        <end position="87"/>
    </location>
</feature>
<keyword evidence="6 11" id="KW-1133">Transmembrane helix</keyword>
<evidence type="ECO:0000256" key="2">
    <source>
        <dbReference type="ARBA" id="ARBA00004936"/>
    </source>
</evidence>
<dbReference type="Gene3D" id="3.30.1120.170">
    <property type="match status" value="1"/>
</dbReference>
<comment type="similarity">
    <text evidence="3">Belongs to the LTA synthase family.</text>
</comment>
<evidence type="ECO:0000256" key="10">
    <source>
        <dbReference type="PIRSR" id="PIRSR005091-3"/>
    </source>
</evidence>
<feature type="binding site" evidence="10">
    <location>
        <position position="326"/>
    </location>
    <ligand>
        <name>Mn(2+)</name>
        <dbReference type="ChEBI" id="CHEBI:29035"/>
    </ligand>
</feature>
<dbReference type="InterPro" id="IPR000917">
    <property type="entry name" value="Sulfatase_N"/>
</dbReference>
<comment type="pathway">
    <text evidence="2">Cell wall biogenesis; lipoteichoic acid biosynthesis.</text>
</comment>
<proteinExistence type="inferred from homology"/>
<feature type="transmembrane region" description="Helical" evidence="11">
    <location>
        <begin position="175"/>
        <end position="195"/>
    </location>
</feature>
<evidence type="ECO:0000256" key="8">
    <source>
        <dbReference type="PIRSR" id="PIRSR005091-1"/>
    </source>
</evidence>
<dbReference type="PANTHER" id="PTHR47371:SF3">
    <property type="entry name" value="PHOSPHOGLYCEROL TRANSFERASE I"/>
    <property type="match status" value="1"/>
</dbReference>
<dbReference type="InterPro" id="IPR050448">
    <property type="entry name" value="OpgB/LTA_synthase_biosynth"/>
</dbReference>
<feature type="domain" description="Sulfatase N-terminal" evidence="12">
    <location>
        <begin position="276"/>
        <end position="562"/>
    </location>
</feature>
<evidence type="ECO:0000256" key="1">
    <source>
        <dbReference type="ARBA" id="ARBA00004651"/>
    </source>
</evidence>
<keyword evidence="14" id="KW-1185">Reference proteome</keyword>
<dbReference type="Proteomes" id="UP000308489">
    <property type="component" value="Chromosome 1"/>
</dbReference>
<dbReference type="SUPFAM" id="SSF53649">
    <property type="entry name" value="Alkaline phosphatase-like"/>
    <property type="match status" value="1"/>
</dbReference>
<keyword evidence="9" id="KW-0479">Metal-binding</keyword>
<dbReference type="GO" id="GO:0046872">
    <property type="term" value="F:metal ion binding"/>
    <property type="evidence" value="ECO:0007669"/>
    <property type="project" value="UniProtKB-KW"/>
</dbReference>